<organism evidence="3">
    <name type="scientific">uncultured Campylobacterales bacterium</name>
    <dbReference type="NCBI Taxonomy" id="352960"/>
    <lineage>
        <taxon>Bacteria</taxon>
        <taxon>Pseudomonadati</taxon>
        <taxon>Campylobacterota</taxon>
        <taxon>Epsilonproteobacteria</taxon>
        <taxon>Campylobacterales</taxon>
        <taxon>environmental samples</taxon>
    </lineage>
</organism>
<dbReference type="SMART" id="SM00506">
    <property type="entry name" value="A1pp"/>
    <property type="match status" value="1"/>
</dbReference>
<evidence type="ECO:0000256" key="1">
    <source>
        <dbReference type="ARBA" id="ARBA00035885"/>
    </source>
</evidence>
<dbReference type="GO" id="GO:0140291">
    <property type="term" value="P:peptidyl-glutamate ADP-deribosylation"/>
    <property type="evidence" value="ECO:0007669"/>
    <property type="project" value="TreeGrafter"/>
</dbReference>
<dbReference type="InterPro" id="IPR043472">
    <property type="entry name" value="Macro_dom-like"/>
</dbReference>
<accession>A0A6S6TD99</accession>
<dbReference type="InterPro" id="IPR050892">
    <property type="entry name" value="ADP-ribose_metab_enzymes"/>
</dbReference>
<evidence type="ECO:0000313" key="3">
    <source>
        <dbReference type="EMBL" id="CAA6814397.1"/>
    </source>
</evidence>
<dbReference type="PANTHER" id="PTHR12521:SF0">
    <property type="entry name" value="ADP-RIBOSE GLYCOHYDROLASE OARD1"/>
    <property type="match status" value="1"/>
</dbReference>
<dbReference type="PANTHER" id="PTHR12521">
    <property type="entry name" value="PROTEIN C6ORF130"/>
    <property type="match status" value="1"/>
</dbReference>
<dbReference type="InterPro" id="IPR002589">
    <property type="entry name" value="Macro_dom"/>
</dbReference>
<dbReference type="Gene3D" id="3.40.220.10">
    <property type="entry name" value="Leucine Aminopeptidase, subunit E, domain 1"/>
    <property type="match status" value="1"/>
</dbReference>
<comment type="catalytic activity">
    <reaction evidence="1">
        <text>an N-(ADP-alpha-D-ribosyl)-thymidine in DNA + H2O = a thymidine in DNA + ADP-D-ribose</text>
        <dbReference type="Rhea" id="RHEA:71655"/>
        <dbReference type="Rhea" id="RHEA-COMP:13556"/>
        <dbReference type="Rhea" id="RHEA-COMP:18051"/>
        <dbReference type="ChEBI" id="CHEBI:15377"/>
        <dbReference type="ChEBI" id="CHEBI:57967"/>
        <dbReference type="ChEBI" id="CHEBI:137386"/>
        <dbReference type="ChEBI" id="CHEBI:191199"/>
    </reaction>
    <physiologicalReaction direction="left-to-right" evidence="1">
        <dbReference type="Rhea" id="RHEA:71656"/>
    </physiologicalReaction>
</comment>
<dbReference type="Pfam" id="PF01661">
    <property type="entry name" value="Macro"/>
    <property type="match status" value="1"/>
</dbReference>
<dbReference type="SUPFAM" id="SSF52949">
    <property type="entry name" value="Macro domain-like"/>
    <property type="match status" value="1"/>
</dbReference>
<dbReference type="PROSITE" id="PS51154">
    <property type="entry name" value="MACRO"/>
    <property type="match status" value="1"/>
</dbReference>
<feature type="domain" description="Macro" evidence="2">
    <location>
        <begin position="1"/>
        <end position="154"/>
    </location>
</feature>
<name>A0A6S6TD99_9BACT</name>
<proteinExistence type="predicted"/>
<gene>
    <name evidence="3" type="ORF">HELGO_WM8275</name>
</gene>
<dbReference type="CDD" id="cd02901">
    <property type="entry name" value="Macro_Poa1p-like"/>
    <property type="match status" value="1"/>
</dbReference>
<dbReference type="AlphaFoldDB" id="A0A6S6TD99"/>
<reference evidence="3" key="1">
    <citation type="submission" date="2020-01" db="EMBL/GenBank/DDBJ databases">
        <authorList>
            <person name="Meier V. D."/>
            <person name="Meier V D."/>
        </authorList>
    </citation>
    <scope>NUCLEOTIDE SEQUENCE</scope>
    <source>
        <strain evidence="3">HLG_WM_MAG_12</strain>
    </source>
</reference>
<sequence>MIKYKNGDILKEDTEAIVNTVNCAGVMGRGLALQYKNKFPQNFKAYAYACKNKEVQPGKMFVYQTGQLVSPKYIINFPTKRHWKAHSKIEDIENGLDDLIQVIQKLSIKSIAIPPLGSGLGGLDWKVVKQKIKKKLSFVDCEVLVYEPLEQRIQKIQTQELPKMTAGRAALLELMDRYIKGFMDPFISLLEVHKLMYFMQEAGEPLKLKYQKAHFGPYADNLRHVMNTIEGHFVSGYEDGGDSPTKQLKLVKEAVKDAKDFLANKKETQRNFEKVAELVDGFETPFGLELLATVHWVVKYENAKSIDEVVKKVYSWNERKKQFTERQINIAFDTLVKNDWIDLGVDY</sequence>
<dbReference type="EMBL" id="CACVAW010000061">
    <property type="protein sequence ID" value="CAA6814397.1"/>
    <property type="molecule type" value="Genomic_DNA"/>
</dbReference>
<protein>
    <submittedName>
        <fullName evidence="3">Appr-1-p processing protein</fullName>
    </submittedName>
</protein>
<evidence type="ECO:0000259" key="2">
    <source>
        <dbReference type="PROSITE" id="PS51154"/>
    </source>
</evidence>